<evidence type="ECO:0000313" key="12">
    <source>
        <dbReference type="Proteomes" id="UP000805841"/>
    </source>
</evidence>
<dbReference type="Proteomes" id="UP000805841">
    <property type="component" value="Unassembled WGS sequence"/>
</dbReference>
<evidence type="ECO:0000256" key="6">
    <source>
        <dbReference type="ARBA" id="ARBA00023139"/>
    </source>
</evidence>
<evidence type="ECO:0000256" key="1">
    <source>
        <dbReference type="ARBA" id="ARBA00007613"/>
    </source>
</evidence>
<dbReference type="EMBL" id="JAAOCA010000006">
    <property type="protein sequence ID" value="MBD1598288.1"/>
    <property type="molecule type" value="Genomic_DNA"/>
</dbReference>
<keyword evidence="12" id="KW-1185">Reference proteome</keyword>
<dbReference type="PANTHER" id="PTHR30203">
    <property type="entry name" value="OUTER MEMBRANE CATION EFFLUX PROTEIN"/>
    <property type="match status" value="1"/>
</dbReference>
<keyword evidence="3 10" id="KW-0812">Transmembrane</keyword>
<comment type="function">
    <text evidence="9">Could be involved in resistance to puromycin, acriflavine and tetraphenylarsonium chloride.</text>
</comment>
<evidence type="ECO:0000256" key="5">
    <source>
        <dbReference type="ARBA" id="ARBA00023136"/>
    </source>
</evidence>
<dbReference type="PROSITE" id="PS51257">
    <property type="entry name" value="PROKAR_LIPOPROTEIN"/>
    <property type="match status" value="1"/>
</dbReference>
<accession>A0ABR7YYK5</accession>
<keyword evidence="6 10" id="KW-0564">Palmitate</keyword>
<comment type="similarity">
    <text evidence="1 10">Belongs to the outer membrane factor (OMF) (TC 1.B.17) family.</text>
</comment>
<sequence>MSRRIPRELKALAFWAVSLSLGGCIGTGGIVAHSAAPKAEALATDDAIDHARREAGWPADQWWQAYADRQLNAWVAKAVNGSPTLAMAAARVRLAQAAAGLAEASEAPQIDARGTLARHNWPADQFYGPGELSGQTTWDNQAGLGLGYDLDLWGRERNASEQAVDTAHQRVAEARQAELELAANVVTVYIQLALAYDLREVARETLAQQQQILDIAQTRLRHGIGTQLEVSQAQTPLPETHRQVDALDERIALAGNQLAALAGQGPGAAAGLQRPTLHLAADLPLPAVLPAQLLGQRPDVVAARWGVAAQARGIDVAHAGFYPNVNLVGSLSYMATGGGMLEFLTGQKLSYTAGPAFTLPLFDGGHLRGQLGEATAGYDWAVAHYQQTLVQALKGVSDQLLRRESMEKQAAFAAEGVASAQKTYDLATTAYQRGLTDYLEVLNAQTLLLHQRQVQQQVHAERLQVYAGLVTALGGGLGAGADNPAEPRLQAPATPKALARLDRLLPAHTVP</sequence>
<evidence type="ECO:0000313" key="11">
    <source>
        <dbReference type="EMBL" id="MBD1598288.1"/>
    </source>
</evidence>
<dbReference type="Pfam" id="PF02321">
    <property type="entry name" value="OEP"/>
    <property type="match status" value="2"/>
</dbReference>
<dbReference type="InterPro" id="IPR010131">
    <property type="entry name" value="MdtP/NodT-like"/>
</dbReference>
<name>A0ABR7YYK5_9PSED</name>
<reference evidence="11 12" key="1">
    <citation type="journal article" date="2020" name="Insects">
        <title>Bacteria Belonging to Pseudomonas typographi sp. nov. from the Bark Beetle Ips typographus Have Genomic Potential to Aid in the Host Ecology.</title>
        <authorList>
            <person name="Peral-Aranega E."/>
            <person name="Saati-Santamaria Z."/>
            <person name="Kolarik M."/>
            <person name="Rivas R."/>
            <person name="Garcia-Fraile P."/>
        </authorList>
    </citation>
    <scope>NUCLEOTIDE SEQUENCE [LARGE SCALE GENOMIC DNA]</scope>
    <source>
        <strain evidence="11 12">CA3A</strain>
    </source>
</reference>
<dbReference type="NCBIfam" id="TIGR01845">
    <property type="entry name" value="outer_NodT"/>
    <property type="match status" value="1"/>
</dbReference>
<evidence type="ECO:0000256" key="7">
    <source>
        <dbReference type="ARBA" id="ARBA00023237"/>
    </source>
</evidence>
<evidence type="ECO:0000256" key="3">
    <source>
        <dbReference type="ARBA" id="ARBA00022692"/>
    </source>
</evidence>
<evidence type="ECO:0000256" key="4">
    <source>
        <dbReference type="ARBA" id="ARBA00022729"/>
    </source>
</evidence>
<dbReference type="Gene3D" id="1.20.1600.10">
    <property type="entry name" value="Outer membrane efflux proteins (OEP)"/>
    <property type="match status" value="1"/>
</dbReference>
<dbReference type="InterPro" id="IPR003423">
    <property type="entry name" value="OMP_efflux"/>
</dbReference>
<evidence type="ECO:0000256" key="8">
    <source>
        <dbReference type="ARBA" id="ARBA00023288"/>
    </source>
</evidence>
<dbReference type="SUPFAM" id="SSF56954">
    <property type="entry name" value="Outer membrane efflux proteins (OEP)"/>
    <property type="match status" value="1"/>
</dbReference>
<proteinExistence type="inferred from homology"/>
<organism evidence="11 12">
    <name type="scientific">Pseudomonas typographi</name>
    <dbReference type="NCBI Taxonomy" id="2715964"/>
    <lineage>
        <taxon>Bacteria</taxon>
        <taxon>Pseudomonadati</taxon>
        <taxon>Pseudomonadota</taxon>
        <taxon>Gammaproteobacteria</taxon>
        <taxon>Pseudomonadales</taxon>
        <taxon>Pseudomonadaceae</taxon>
        <taxon>Pseudomonas</taxon>
    </lineage>
</organism>
<gene>
    <name evidence="11" type="ORF">HAQ05_06155</name>
</gene>
<comment type="subcellular location">
    <subcellularLocation>
        <location evidence="10">Cell outer membrane</location>
        <topology evidence="10">Lipid-anchor</topology>
    </subcellularLocation>
</comment>
<keyword evidence="5 10" id="KW-0472">Membrane</keyword>
<protein>
    <submittedName>
        <fullName evidence="11">Efflux transporter outer membrane subunit</fullName>
    </submittedName>
</protein>
<keyword evidence="4" id="KW-0732">Signal</keyword>
<keyword evidence="7" id="KW-0998">Cell outer membrane</keyword>
<keyword evidence="8 10" id="KW-0449">Lipoprotein</keyword>
<evidence type="ECO:0000256" key="10">
    <source>
        <dbReference type="RuleBase" id="RU362097"/>
    </source>
</evidence>
<dbReference type="Gene3D" id="2.20.200.10">
    <property type="entry name" value="Outer membrane efflux proteins (OEP)"/>
    <property type="match status" value="1"/>
</dbReference>
<dbReference type="PANTHER" id="PTHR30203:SF20">
    <property type="entry name" value="MULTIDRUG RESISTANCE OUTER MEMBRANE PROTEIN MDTP-RELATED"/>
    <property type="match status" value="1"/>
</dbReference>
<keyword evidence="2 10" id="KW-1134">Transmembrane beta strand</keyword>
<evidence type="ECO:0000256" key="9">
    <source>
        <dbReference type="ARBA" id="ARBA00037313"/>
    </source>
</evidence>
<comment type="caution">
    <text evidence="11">The sequence shown here is derived from an EMBL/GenBank/DDBJ whole genome shotgun (WGS) entry which is preliminary data.</text>
</comment>
<evidence type="ECO:0000256" key="2">
    <source>
        <dbReference type="ARBA" id="ARBA00022452"/>
    </source>
</evidence>
<dbReference type="RefSeq" id="WP_190418485.1">
    <property type="nucleotide sequence ID" value="NZ_JAAOCA010000006.1"/>
</dbReference>